<dbReference type="PANTHER" id="PTHR48111">
    <property type="entry name" value="REGULATOR OF RPOS"/>
    <property type="match status" value="1"/>
</dbReference>
<dbReference type="SMART" id="SM00448">
    <property type="entry name" value="REC"/>
    <property type="match status" value="1"/>
</dbReference>
<evidence type="ECO:0000256" key="4">
    <source>
        <dbReference type="ARBA" id="ARBA00023125"/>
    </source>
</evidence>
<evidence type="ECO:0000256" key="5">
    <source>
        <dbReference type="ARBA" id="ARBA00023163"/>
    </source>
</evidence>
<evidence type="ECO:0000313" key="11">
    <source>
        <dbReference type="Proteomes" id="UP000290545"/>
    </source>
</evidence>
<keyword evidence="4 7" id="KW-0238">DNA-binding</keyword>
<dbReference type="RefSeq" id="WP_129002970.1">
    <property type="nucleotide sequence ID" value="NZ_SDHZ01000001.1"/>
</dbReference>
<sequence length="232" mass="26554">MENTYRILLAEDEPKLSQVVQDELNRQGYQTDVAYDGAIAEKLFKQHSYSLVLLDINLPYKNGLALCKEFREHNQNVPIIMLTALGEIQDKIDAFNLGADDYIVKPFHFDELFARIKVFLKRAESANEPGEKIVVADMEIDMENKMVTRSGKSISLTAKEFALLVLLARNKGKVISKQDILEKVWDLSFDTGTNTIEVYISFLRNKIDKPFEDKLIHTKPGFGYYVRETPLS</sequence>
<keyword evidence="3" id="KW-0805">Transcription regulation</keyword>
<dbReference type="GO" id="GO:0000976">
    <property type="term" value="F:transcription cis-regulatory region binding"/>
    <property type="evidence" value="ECO:0007669"/>
    <property type="project" value="TreeGrafter"/>
</dbReference>
<dbReference type="Gene3D" id="6.10.250.690">
    <property type="match status" value="1"/>
</dbReference>
<dbReference type="SMART" id="SM00862">
    <property type="entry name" value="Trans_reg_C"/>
    <property type="match status" value="1"/>
</dbReference>
<accession>A0A4Q1DCX5</accession>
<gene>
    <name evidence="10" type="ORF">ESB13_10695</name>
</gene>
<dbReference type="GO" id="GO:0000156">
    <property type="term" value="F:phosphorelay response regulator activity"/>
    <property type="evidence" value="ECO:0007669"/>
    <property type="project" value="TreeGrafter"/>
</dbReference>
<keyword evidence="1 6" id="KW-0597">Phosphoprotein</keyword>
<proteinExistence type="predicted"/>
<reference evidence="10 11" key="1">
    <citation type="submission" date="2019-01" db="EMBL/GenBank/DDBJ databases">
        <title>Filimonas sp. strain TTM-71.</title>
        <authorList>
            <person name="Chen W.-M."/>
        </authorList>
    </citation>
    <scope>NUCLEOTIDE SEQUENCE [LARGE SCALE GENOMIC DNA]</scope>
    <source>
        <strain evidence="10 11">TTM-71</strain>
    </source>
</reference>
<dbReference type="Proteomes" id="UP000290545">
    <property type="component" value="Unassembled WGS sequence"/>
</dbReference>
<dbReference type="InterPro" id="IPR036388">
    <property type="entry name" value="WH-like_DNA-bd_sf"/>
</dbReference>
<evidence type="ECO:0000256" key="3">
    <source>
        <dbReference type="ARBA" id="ARBA00023015"/>
    </source>
</evidence>
<dbReference type="InterPro" id="IPR001789">
    <property type="entry name" value="Sig_transdc_resp-reg_receiver"/>
</dbReference>
<dbReference type="FunFam" id="3.40.50.2300:FF:000001">
    <property type="entry name" value="DNA-binding response regulator PhoB"/>
    <property type="match status" value="1"/>
</dbReference>
<keyword evidence="11" id="KW-1185">Reference proteome</keyword>
<feature type="domain" description="OmpR/PhoB-type" evidence="9">
    <location>
        <begin position="130"/>
        <end position="228"/>
    </location>
</feature>
<evidence type="ECO:0000259" key="8">
    <source>
        <dbReference type="PROSITE" id="PS50110"/>
    </source>
</evidence>
<keyword evidence="2" id="KW-0902">Two-component regulatory system</keyword>
<dbReference type="CDD" id="cd00383">
    <property type="entry name" value="trans_reg_C"/>
    <property type="match status" value="1"/>
</dbReference>
<dbReference type="EMBL" id="SDHZ01000001">
    <property type="protein sequence ID" value="RXK87220.1"/>
    <property type="molecule type" value="Genomic_DNA"/>
</dbReference>
<evidence type="ECO:0000256" key="1">
    <source>
        <dbReference type="ARBA" id="ARBA00022553"/>
    </source>
</evidence>
<dbReference type="InterPro" id="IPR011006">
    <property type="entry name" value="CheY-like_superfamily"/>
</dbReference>
<dbReference type="InterPro" id="IPR001867">
    <property type="entry name" value="OmpR/PhoB-type_DNA-bd"/>
</dbReference>
<dbReference type="Pfam" id="PF00072">
    <property type="entry name" value="Response_reg"/>
    <property type="match status" value="1"/>
</dbReference>
<dbReference type="GO" id="GO:0032993">
    <property type="term" value="C:protein-DNA complex"/>
    <property type="evidence" value="ECO:0007669"/>
    <property type="project" value="TreeGrafter"/>
</dbReference>
<dbReference type="CDD" id="cd17574">
    <property type="entry name" value="REC_OmpR"/>
    <property type="match status" value="1"/>
</dbReference>
<dbReference type="PROSITE" id="PS50110">
    <property type="entry name" value="RESPONSE_REGULATORY"/>
    <property type="match status" value="1"/>
</dbReference>
<dbReference type="PROSITE" id="PS51755">
    <property type="entry name" value="OMPR_PHOB"/>
    <property type="match status" value="1"/>
</dbReference>
<keyword evidence="5" id="KW-0804">Transcription</keyword>
<dbReference type="FunFam" id="1.10.10.10:FF:000005">
    <property type="entry name" value="Two-component system response regulator"/>
    <property type="match status" value="1"/>
</dbReference>
<dbReference type="Gene3D" id="1.10.10.10">
    <property type="entry name" value="Winged helix-like DNA-binding domain superfamily/Winged helix DNA-binding domain"/>
    <property type="match status" value="1"/>
</dbReference>
<dbReference type="OrthoDB" id="9790442at2"/>
<evidence type="ECO:0000256" key="2">
    <source>
        <dbReference type="ARBA" id="ARBA00023012"/>
    </source>
</evidence>
<evidence type="ECO:0000256" key="7">
    <source>
        <dbReference type="PROSITE-ProRule" id="PRU01091"/>
    </source>
</evidence>
<dbReference type="Pfam" id="PF00486">
    <property type="entry name" value="Trans_reg_C"/>
    <property type="match status" value="1"/>
</dbReference>
<dbReference type="PANTHER" id="PTHR48111:SF22">
    <property type="entry name" value="REGULATOR OF RPOS"/>
    <property type="match status" value="1"/>
</dbReference>
<feature type="modified residue" description="4-aspartylphosphate" evidence="6">
    <location>
        <position position="55"/>
    </location>
</feature>
<evidence type="ECO:0000313" key="10">
    <source>
        <dbReference type="EMBL" id="RXK87220.1"/>
    </source>
</evidence>
<dbReference type="SUPFAM" id="SSF52172">
    <property type="entry name" value="CheY-like"/>
    <property type="match status" value="1"/>
</dbReference>
<protein>
    <submittedName>
        <fullName evidence="10">Response regulator transcription factor</fullName>
    </submittedName>
</protein>
<dbReference type="GO" id="GO:0005829">
    <property type="term" value="C:cytosol"/>
    <property type="evidence" value="ECO:0007669"/>
    <property type="project" value="TreeGrafter"/>
</dbReference>
<dbReference type="GO" id="GO:0006355">
    <property type="term" value="P:regulation of DNA-templated transcription"/>
    <property type="evidence" value="ECO:0007669"/>
    <property type="project" value="InterPro"/>
</dbReference>
<feature type="DNA-binding region" description="OmpR/PhoB-type" evidence="7">
    <location>
        <begin position="130"/>
        <end position="228"/>
    </location>
</feature>
<evidence type="ECO:0000259" key="9">
    <source>
        <dbReference type="PROSITE" id="PS51755"/>
    </source>
</evidence>
<evidence type="ECO:0000256" key="6">
    <source>
        <dbReference type="PROSITE-ProRule" id="PRU00169"/>
    </source>
</evidence>
<organism evidence="10 11">
    <name type="scientific">Filimonas effusa</name>
    <dbReference type="NCBI Taxonomy" id="2508721"/>
    <lineage>
        <taxon>Bacteria</taxon>
        <taxon>Pseudomonadati</taxon>
        <taxon>Bacteroidota</taxon>
        <taxon>Chitinophagia</taxon>
        <taxon>Chitinophagales</taxon>
        <taxon>Chitinophagaceae</taxon>
        <taxon>Filimonas</taxon>
    </lineage>
</organism>
<comment type="caution">
    <text evidence="10">The sequence shown here is derived from an EMBL/GenBank/DDBJ whole genome shotgun (WGS) entry which is preliminary data.</text>
</comment>
<dbReference type="AlphaFoldDB" id="A0A4Q1DCX5"/>
<dbReference type="InterPro" id="IPR039420">
    <property type="entry name" value="WalR-like"/>
</dbReference>
<feature type="domain" description="Response regulatory" evidence="8">
    <location>
        <begin position="6"/>
        <end position="120"/>
    </location>
</feature>
<dbReference type="Gene3D" id="3.40.50.2300">
    <property type="match status" value="1"/>
</dbReference>
<name>A0A4Q1DCX5_9BACT</name>